<evidence type="ECO:0000313" key="1">
    <source>
        <dbReference type="Proteomes" id="UP000695000"/>
    </source>
</evidence>
<dbReference type="RefSeq" id="XP_017782373.1">
    <property type="nucleotide sequence ID" value="XM_017926884.1"/>
</dbReference>
<dbReference type="PANTHER" id="PTHR12498:SF0">
    <property type="entry name" value="PROTEIN N-TERMINAL ASPARAGINE AMIDOHYDROLASE"/>
    <property type="match status" value="1"/>
</dbReference>
<evidence type="ECO:0000313" key="2">
    <source>
        <dbReference type="RefSeq" id="XP_017782373.1"/>
    </source>
</evidence>
<dbReference type="Pfam" id="PF14736">
    <property type="entry name" value="N_Asn_amidohyd"/>
    <property type="match status" value="1"/>
</dbReference>
<dbReference type="InterPro" id="IPR026750">
    <property type="entry name" value="NTAN1"/>
</dbReference>
<protein>
    <submittedName>
        <fullName evidence="2 3">Protein N-terminal asparagine amidohydrolase isoform X1</fullName>
    </submittedName>
</protein>
<keyword evidence="1" id="KW-1185">Reference proteome</keyword>
<name>A0ABM1N6C5_NICVS</name>
<evidence type="ECO:0000313" key="3">
    <source>
        <dbReference type="RefSeq" id="XP_017782374.1"/>
    </source>
</evidence>
<organism evidence="1 4">
    <name type="scientific">Nicrophorus vespilloides</name>
    <name type="common">Boreal carrion beetle</name>
    <dbReference type="NCBI Taxonomy" id="110193"/>
    <lineage>
        <taxon>Eukaryota</taxon>
        <taxon>Metazoa</taxon>
        <taxon>Ecdysozoa</taxon>
        <taxon>Arthropoda</taxon>
        <taxon>Hexapoda</taxon>
        <taxon>Insecta</taxon>
        <taxon>Pterygota</taxon>
        <taxon>Neoptera</taxon>
        <taxon>Endopterygota</taxon>
        <taxon>Coleoptera</taxon>
        <taxon>Polyphaga</taxon>
        <taxon>Staphyliniformia</taxon>
        <taxon>Silphidae</taxon>
        <taxon>Nicrophorinae</taxon>
        <taxon>Nicrophorus</taxon>
    </lineage>
</organism>
<accession>A0ABM1N6C5</accession>
<dbReference type="RefSeq" id="XP_017782374.1">
    <property type="nucleotide sequence ID" value="XM_017926885.1"/>
</dbReference>
<dbReference type="RefSeq" id="XP_017782375.1">
    <property type="nucleotide sequence ID" value="XM_017926886.1"/>
</dbReference>
<reference evidence="2 3" key="1">
    <citation type="submission" date="2025-05" db="UniProtKB">
        <authorList>
            <consortium name="RefSeq"/>
        </authorList>
    </citation>
    <scope>IDENTIFICATION</scope>
    <source>
        <tissue evidence="2 3">Whole Larva</tissue>
    </source>
</reference>
<dbReference type="PANTHER" id="PTHR12498">
    <property type="entry name" value="N-TERMINAL ASPARAGINE AMIDOHYDROLASE"/>
    <property type="match status" value="1"/>
</dbReference>
<proteinExistence type="predicted"/>
<sequence length="332" mass="37209">MVLVLNGVLQEDCPPDTRSLYHAHPVYRDTAAQLLAIPNKVIGPVGLLYVQQRELAATVPHDKNVNILGSDDATTCIIVVVRHSGSGAVALAHLDGSGTDEAVCTMVQRVQELALGYPEGRIELQLVGGFSDAHHYSEELFYNIMNSFHKHPVEIDLTLACVGELNTTIRGGIHWPMICGVGVNVKTGEIFPATFPDKGPDQALRCAKYLTGVAQVIIKKAYLYIVYLTENPFTRLQVLDIYDSNLGFLRIGPFNYEPLRGVDLWLEQSDDFILQHLSTSPEVEPPHFVMQIRATLKYIQDNQFPAVTVFRDNRPHYFRRDEHSGTWQPVRY</sequence>
<gene>
    <name evidence="2 3 4" type="primary">LOC108566820</name>
</gene>
<dbReference type="Proteomes" id="UP000695000">
    <property type="component" value="Unplaced"/>
</dbReference>
<evidence type="ECO:0000313" key="4">
    <source>
        <dbReference type="RefSeq" id="XP_017782375.1"/>
    </source>
</evidence>
<dbReference type="GeneID" id="108566820"/>